<name>A0A174LHZ8_9FIRM</name>
<protein>
    <submittedName>
        <fullName evidence="1">Methylmalonyl-CoA epimerase</fullName>
    </submittedName>
</protein>
<evidence type="ECO:0000313" key="2">
    <source>
        <dbReference type="Proteomes" id="UP000095544"/>
    </source>
</evidence>
<dbReference type="STRING" id="39482.ERS852491_04561"/>
<dbReference type="Pfam" id="PF13669">
    <property type="entry name" value="Glyoxalase_4"/>
    <property type="match status" value="1"/>
</dbReference>
<dbReference type="Proteomes" id="UP000095544">
    <property type="component" value="Unassembled WGS sequence"/>
</dbReference>
<dbReference type="EMBL" id="CYZU01000067">
    <property type="protein sequence ID" value="CUP21270.1"/>
    <property type="molecule type" value="Genomic_DNA"/>
</dbReference>
<dbReference type="Gene3D" id="3.10.180.10">
    <property type="entry name" value="2,3-Dihydroxybiphenyl 1,2-Dioxygenase, domain 1"/>
    <property type="match status" value="1"/>
</dbReference>
<proteinExistence type="predicted"/>
<dbReference type="OrthoDB" id="9788468at2"/>
<gene>
    <name evidence="1" type="ORF">ERS852491_04561</name>
</gene>
<evidence type="ECO:0000313" key="1">
    <source>
        <dbReference type="EMBL" id="CUP21270.1"/>
    </source>
</evidence>
<dbReference type="AlphaFoldDB" id="A0A174LHZ8"/>
<dbReference type="InterPro" id="IPR029068">
    <property type="entry name" value="Glyas_Bleomycin-R_OHBP_Dase"/>
</dbReference>
<dbReference type="SUPFAM" id="SSF54593">
    <property type="entry name" value="Glyoxalase/Bleomycin resistance protein/Dihydroxybiphenyl dioxygenase"/>
    <property type="match status" value="1"/>
</dbReference>
<organism evidence="1 2">
    <name type="scientific">Faecalicatena contorta</name>
    <dbReference type="NCBI Taxonomy" id="39482"/>
    <lineage>
        <taxon>Bacteria</taxon>
        <taxon>Bacillati</taxon>
        <taxon>Bacillota</taxon>
        <taxon>Clostridia</taxon>
        <taxon>Lachnospirales</taxon>
        <taxon>Lachnospiraceae</taxon>
        <taxon>Faecalicatena</taxon>
    </lineage>
</organism>
<sequence>MKPEFKRLMQIGIIVRDIDEAVKKYEAMGMGPWDITVMRNDQPPFEDLTFNGEAISEKGPVMKTAMMTCYGLEFELIEPIADTVYKRWLDEHGPGIHHVAFDTEKEYETLLEDTKKETGKEPWVRGQGIHGLMDFSYLDLRDELGLIVECYSTLQPGKPALPYDMKGEVTE</sequence>
<reference evidence="1 2" key="1">
    <citation type="submission" date="2015-09" db="EMBL/GenBank/DDBJ databases">
        <authorList>
            <consortium name="Pathogen Informatics"/>
        </authorList>
    </citation>
    <scope>NUCLEOTIDE SEQUENCE [LARGE SCALE GENOMIC DNA]</scope>
    <source>
        <strain evidence="1 2">2789STDY5834876</strain>
    </source>
</reference>
<accession>A0A174LHZ8</accession>
<dbReference type="RefSeq" id="WP_055155055.1">
    <property type="nucleotide sequence ID" value="NZ_CYZU01000067.1"/>
</dbReference>